<dbReference type="EMBL" id="CP144700">
    <property type="protein sequence ID" value="WVZ24061.1"/>
    <property type="molecule type" value="Genomic_DNA"/>
</dbReference>
<feature type="region of interest" description="Disordered" evidence="1">
    <location>
        <begin position="18"/>
        <end position="39"/>
    </location>
</feature>
<keyword evidence="3" id="KW-1185">Reference proteome</keyword>
<organism evidence="2 3">
    <name type="scientific">Vigna mungo</name>
    <name type="common">Black gram</name>
    <name type="synonym">Phaseolus mungo</name>
    <dbReference type="NCBI Taxonomy" id="3915"/>
    <lineage>
        <taxon>Eukaryota</taxon>
        <taxon>Viridiplantae</taxon>
        <taxon>Streptophyta</taxon>
        <taxon>Embryophyta</taxon>
        <taxon>Tracheophyta</taxon>
        <taxon>Spermatophyta</taxon>
        <taxon>Magnoliopsida</taxon>
        <taxon>eudicotyledons</taxon>
        <taxon>Gunneridae</taxon>
        <taxon>Pentapetalae</taxon>
        <taxon>rosids</taxon>
        <taxon>fabids</taxon>
        <taxon>Fabales</taxon>
        <taxon>Fabaceae</taxon>
        <taxon>Papilionoideae</taxon>
        <taxon>50 kb inversion clade</taxon>
        <taxon>NPAAA clade</taxon>
        <taxon>indigoferoid/millettioid clade</taxon>
        <taxon>Phaseoleae</taxon>
        <taxon>Vigna</taxon>
    </lineage>
</organism>
<accession>A0AAQ3SCR7</accession>
<gene>
    <name evidence="2" type="ORF">V8G54_002605</name>
</gene>
<protein>
    <submittedName>
        <fullName evidence="2">Uncharacterized protein</fullName>
    </submittedName>
</protein>
<sequence length="105" mass="11792">MHRSCGWISTTAIANEDFHQHRCSQPKSPQRHRSPAASSLGLSSIVIAQPAMRKQGTPWKPLTLSKHLCKIASLAVQIQHAFKVERTPKSGSFINLRRATKRRCH</sequence>
<dbReference type="AlphaFoldDB" id="A0AAQ3SCR7"/>
<reference evidence="2 3" key="1">
    <citation type="journal article" date="2023" name="Life. Sci Alliance">
        <title>Evolutionary insights into 3D genome organization and epigenetic landscape of Vigna mungo.</title>
        <authorList>
            <person name="Junaid A."/>
            <person name="Singh B."/>
            <person name="Bhatia S."/>
        </authorList>
    </citation>
    <scope>NUCLEOTIDE SEQUENCE [LARGE SCALE GENOMIC DNA]</scope>
    <source>
        <strain evidence="2">Urdbean</strain>
    </source>
</reference>
<name>A0AAQ3SCR7_VIGMU</name>
<evidence type="ECO:0000313" key="3">
    <source>
        <dbReference type="Proteomes" id="UP001374535"/>
    </source>
</evidence>
<evidence type="ECO:0000313" key="2">
    <source>
        <dbReference type="EMBL" id="WVZ24061.1"/>
    </source>
</evidence>
<feature type="compositionally biased region" description="Basic residues" evidence="1">
    <location>
        <begin position="21"/>
        <end position="34"/>
    </location>
</feature>
<evidence type="ECO:0000256" key="1">
    <source>
        <dbReference type="SAM" id="MobiDB-lite"/>
    </source>
</evidence>
<proteinExistence type="predicted"/>
<dbReference type="Proteomes" id="UP001374535">
    <property type="component" value="Chromosome 1"/>
</dbReference>